<comment type="caution">
    <text evidence="2">The sequence shown here is derived from an EMBL/GenBank/DDBJ whole genome shotgun (WGS) entry which is preliminary data.</text>
</comment>
<evidence type="ECO:0000313" key="3">
    <source>
        <dbReference type="Proteomes" id="UP000574317"/>
    </source>
</evidence>
<sequence length="253" mass="26425">MISTETHAVDTTTSITVDVSASTATSTVGSSMTEDTTQVGTSTTGMQSSPTTATIDGTDISTTADVTTAQSTTISDATTTVSAPEPFETFDILAVGGGSIDGQYIKGTANLGSMMGWDFTDTGIGMMPSFIIEPGTNFAKVARNDLYLCIGYGDGNEPNYVATCDPISIDDITTGFLTCQQTTDRKLKCSVPGVQCVFEPDTVCTPTGGDFDQFYTYSGRSDGLWLAIDSSSNPPTGSTYQPIELGITPNQSK</sequence>
<evidence type="ECO:0000256" key="1">
    <source>
        <dbReference type="SAM" id="MobiDB-lite"/>
    </source>
</evidence>
<feature type="region of interest" description="Disordered" evidence="1">
    <location>
        <begin position="21"/>
        <end position="52"/>
    </location>
</feature>
<dbReference type="AlphaFoldDB" id="A0A8H5J382"/>
<accession>A0A8H5J382</accession>
<keyword evidence="3" id="KW-1185">Reference proteome</keyword>
<gene>
    <name evidence="2" type="ORF">FNAPI_8468</name>
</gene>
<evidence type="ECO:0000313" key="2">
    <source>
        <dbReference type="EMBL" id="KAF5547637.1"/>
    </source>
</evidence>
<feature type="compositionally biased region" description="Low complexity" evidence="1">
    <location>
        <begin position="21"/>
        <end position="33"/>
    </location>
</feature>
<proteinExistence type="predicted"/>
<feature type="compositionally biased region" description="Polar residues" evidence="1">
    <location>
        <begin position="34"/>
        <end position="52"/>
    </location>
</feature>
<name>A0A8H5J382_9HYPO</name>
<organism evidence="2 3">
    <name type="scientific">Fusarium napiforme</name>
    <dbReference type="NCBI Taxonomy" id="42672"/>
    <lineage>
        <taxon>Eukaryota</taxon>
        <taxon>Fungi</taxon>
        <taxon>Dikarya</taxon>
        <taxon>Ascomycota</taxon>
        <taxon>Pezizomycotina</taxon>
        <taxon>Sordariomycetes</taxon>
        <taxon>Hypocreomycetidae</taxon>
        <taxon>Hypocreales</taxon>
        <taxon>Nectriaceae</taxon>
        <taxon>Fusarium</taxon>
        <taxon>Fusarium fujikuroi species complex</taxon>
    </lineage>
</organism>
<dbReference type="Proteomes" id="UP000574317">
    <property type="component" value="Unassembled WGS sequence"/>
</dbReference>
<reference evidence="2 3" key="1">
    <citation type="submission" date="2020-05" db="EMBL/GenBank/DDBJ databases">
        <title>Identification and distribution of gene clusters putatively required for synthesis of sphingolipid metabolism inhibitors in phylogenetically diverse species of the filamentous fungus Fusarium.</title>
        <authorList>
            <person name="Kim H.-S."/>
            <person name="Busman M."/>
            <person name="Brown D.W."/>
            <person name="Divon H."/>
            <person name="Uhlig S."/>
            <person name="Proctor R.H."/>
        </authorList>
    </citation>
    <scope>NUCLEOTIDE SEQUENCE [LARGE SCALE GENOMIC DNA]</scope>
    <source>
        <strain evidence="2 3">NRRL 25196</strain>
    </source>
</reference>
<protein>
    <submittedName>
        <fullName evidence="2">Uncharacterized protein</fullName>
    </submittedName>
</protein>
<dbReference type="EMBL" id="JAAOAO010000324">
    <property type="protein sequence ID" value="KAF5547637.1"/>
    <property type="molecule type" value="Genomic_DNA"/>
</dbReference>